<feature type="region of interest" description="Disordered" evidence="1">
    <location>
        <begin position="150"/>
        <end position="186"/>
    </location>
</feature>
<accession>A0A8H7ZZP1</accession>
<comment type="caution">
    <text evidence="2">The sequence shown here is derived from an EMBL/GenBank/DDBJ whole genome shotgun (WGS) entry which is preliminary data.</text>
</comment>
<feature type="compositionally biased region" description="Low complexity" evidence="1">
    <location>
        <begin position="162"/>
        <end position="186"/>
    </location>
</feature>
<evidence type="ECO:0000256" key="1">
    <source>
        <dbReference type="SAM" id="MobiDB-lite"/>
    </source>
</evidence>
<evidence type="ECO:0000313" key="3">
    <source>
        <dbReference type="Proteomes" id="UP000673691"/>
    </source>
</evidence>
<keyword evidence="3" id="KW-1185">Reference proteome</keyword>
<evidence type="ECO:0008006" key="4">
    <source>
        <dbReference type="Google" id="ProtNLM"/>
    </source>
</evidence>
<proteinExistence type="predicted"/>
<feature type="compositionally biased region" description="Basic and acidic residues" evidence="1">
    <location>
        <begin position="23"/>
        <end position="44"/>
    </location>
</feature>
<name>A0A8H7ZZP1_9FUNG</name>
<dbReference type="Proteomes" id="UP000673691">
    <property type="component" value="Unassembled WGS sequence"/>
</dbReference>
<reference evidence="2 3" key="1">
    <citation type="journal article" name="Sci. Rep.">
        <title>Genome-scale phylogenetic analyses confirm Olpidium as the closest living zoosporic fungus to the non-flagellated, terrestrial fungi.</title>
        <authorList>
            <person name="Chang Y."/>
            <person name="Rochon D."/>
            <person name="Sekimoto S."/>
            <person name="Wang Y."/>
            <person name="Chovatia M."/>
            <person name="Sandor L."/>
            <person name="Salamov A."/>
            <person name="Grigoriev I.V."/>
            <person name="Stajich J.E."/>
            <person name="Spatafora J.W."/>
        </authorList>
    </citation>
    <scope>NUCLEOTIDE SEQUENCE [LARGE SCALE GENOMIC DNA]</scope>
    <source>
        <strain evidence="2">S191</strain>
    </source>
</reference>
<protein>
    <recommendedName>
        <fullName evidence="4">COX assembly mitochondrial protein</fullName>
    </recommendedName>
</protein>
<dbReference type="EMBL" id="JAEFCI010002222">
    <property type="protein sequence ID" value="KAG5462372.1"/>
    <property type="molecule type" value="Genomic_DNA"/>
</dbReference>
<organism evidence="2 3">
    <name type="scientific">Olpidium bornovanus</name>
    <dbReference type="NCBI Taxonomy" id="278681"/>
    <lineage>
        <taxon>Eukaryota</taxon>
        <taxon>Fungi</taxon>
        <taxon>Fungi incertae sedis</taxon>
        <taxon>Olpidiomycota</taxon>
        <taxon>Olpidiomycotina</taxon>
        <taxon>Olpidiomycetes</taxon>
        <taxon>Olpidiales</taxon>
        <taxon>Olpidiaceae</taxon>
        <taxon>Olpidium</taxon>
    </lineage>
</organism>
<gene>
    <name evidence="2" type="ORF">BJ554DRAFT_5309</name>
</gene>
<evidence type="ECO:0000313" key="2">
    <source>
        <dbReference type="EMBL" id="KAG5462372.1"/>
    </source>
</evidence>
<sequence length="186" mass="21604">GRRAAGTKRAAWRSGERRRHERGQRDRHEFPVQERDPRADEEVKGGSALEVQGRRERDQRNLGWGQGPWRCRERKVLNVLSVMPFFVLRATLVPGDRGNPKEYGECSEKHIFPLNCKRAMEKMDDCLRQINNPERVNQAKLEYMKLRRERRERYESRDARQKQAAAQKETETAAAKAPPLAGAQEG</sequence>
<feature type="compositionally biased region" description="Basic and acidic residues" evidence="1">
    <location>
        <begin position="150"/>
        <end position="161"/>
    </location>
</feature>
<dbReference type="AlphaFoldDB" id="A0A8H7ZZP1"/>
<feature type="region of interest" description="Disordered" evidence="1">
    <location>
        <begin position="1"/>
        <end position="50"/>
    </location>
</feature>
<feature type="non-terminal residue" evidence="2">
    <location>
        <position position="1"/>
    </location>
</feature>